<dbReference type="EMBL" id="LNGD01000179">
    <property type="protein sequence ID" value="KYC46827.1"/>
    <property type="molecule type" value="Genomic_DNA"/>
</dbReference>
<name>A0A150IPE4_9EURY</name>
<reference evidence="1 2" key="1">
    <citation type="journal article" date="2016" name="ISME J.">
        <title>Chasing the elusive Euryarchaeota class WSA2: genomes reveal a uniquely fastidious methyl-reducing methanogen.</title>
        <authorList>
            <person name="Nobu M.K."/>
            <person name="Narihiro T."/>
            <person name="Kuroda K."/>
            <person name="Mei R."/>
            <person name="Liu W.T."/>
        </authorList>
    </citation>
    <scope>NUCLEOTIDE SEQUENCE [LARGE SCALE GENOMIC DNA]</scope>
    <source>
        <strain evidence="1">U1lsi0528_Bin089</strain>
    </source>
</reference>
<proteinExistence type="predicted"/>
<gene>
    <name evidence="1" type="ORF">AMQ74_01750</name>
</gene>
<evidence type="ECO:0000313" key="2">
    <source>
        <dbReference type="Proteomes" id="UP000075578"/>
    </source>
</evidence>
<organism evidence="1 2">
    <name type="scientific">Candidatus Methanofastidiosum methylothiophilum</name>
    <dbReference type="NCBI Taxonomy" id="1705564"/>
    <lineage>
        <taxon>Archaea</taxon>
        <taxon>Methanobacteriati</taxon>
        <taxon>Methanobacteriota</taxon>
        <taxon>Stenosarchaea group</taxon>
        <taxon>Candidatus Methanofastidiosia</taxon>
        <taxon>Candidatus Methanofastidiosales</taxon>
        <taxon>Candidatus Methanofastidiosaceae</taxon>
        <taxon>Candidatus Methanofastidiosum</taxon>
    </lineage>
</organism>
<evidence type="ECO:0000313" key="1">
    <source>
        <dbReference type="EMBL" id="KYC46827.1"/>
    </source>
</evidence>
<accession>A0A150IPE4</accession>
<comment type="caution">
    <text evidence="1">The sequence shown here is derived from an EMBL/GenBank/DDBJ whole genome shotgun (WGS) entry which is preliminary data.</text>
</comment>
<dbReference type="AlphaFoldDB" id="A0A150IPE4"/>
<dbReference type="Proteomes" id="UP000075578">
    <property type="component" value="Unassembled WGS sequence"/>
</dbReference>
<sequence>MGQKLISELLKNGNIFKEAGFNDIKINDYYEDIFVREYSFYEKIMISIRVLYYMAVNRELRRKLGPMLKFVKKFQKALEGDSFVYFIFTGVK</sequence>
<protein>
    <submittedName>
        <fullName evidence="1">Uncharacterized protein</fullName>
    </submittedName>
</protein>